<name>A0ABQ4QAM9_9BURK</name>
<dbReference type="RefSeq" id="WP_220810544.1">
    <property type="nucleotide sequence ID" value="NZ_BPMK01000030.1"/>
</dbReference>
<dbReference type="PANTHER" id="PTHR43072:SF23">
    <property type="entry name" value="UPF0039 PROTEIN C11D3.02C"/>
    <property type="match status" value="1"/>
</dbReference>
<evidence type="ECO:0000259" key="3">
    <source>
        <dbReference type="PROSITE" id="PS51186"/>
    </source>
</evidence>
<dbReference type="CDD" id="cd04301">
    <property type="entry name" value="NAT_SF"/>
    <property type="match status" value="1"/>
</dbReference>
<evidence type="ECO:0000313" key="5">
    <source>
        <dbReference type="Proteomes" id="UP000887222"/>
    </source>
</evidence>
<evidence type="ECO:0000256" key="2">
    <source>
        <dbReference type="ARBA" id="ARBA00023315"/>
    </source>
</evidence>
<feature type="domain" description="N-acetyltransferase" evidence="3">
    <location>
        <begin position="7"/>
        <end position="160"/>
    </location>
</feature>
<dbReference type="EMBL" id="BPMK01000030">
    <property type="protein sequence ID" value="GIZ54137.1"/>
    <property type="molecule type" value="Genomic_DNA"/>
</dbReference>
<protein>
    <submittedName>
        <fullName evidence="4">N-acetyltransferase</fullName>
    </submittedName>
</protein>
<dbReference type="PANTHER" id="PTHR43072">
    <property type="entry name" value="N-ACETYLTRANSFERASE"/>
    <property type="match status" value="1"/>
</dbReference>
<dbReference type="PROSITE" id="PS51186">
    <property type="entry name" value="GNAT"/>
    <property type="match status" value="1"/>
</dbReference>
<dbReference type="InterPro" id="IPR016181">
    <property type="entry name" value="Acyl_CoA_acyltransferase"/>
</dbReference>
<dbReference type="Gene3D" id="3.40.630.30">
    <property type="match status" value="1"/>
</dbReference>
<dbReference type="SUPFAM" id="SSF55729">
    <property type="entry name" value="Acyl-CoA N-acyltransferases (Nat)"/>
    <property type="match status" value="1"/>
</dbReference>
<dbReference type="InterPro" id="IPR000182">
    <property type="entry name" value="GNAT_dom"/>
</dbReference>
<evidence type="ECO:0000256" key="1">
    <source>
        <dbReference type="ARBA" id="ARBA00022679"/>
    </source>
</evidence>
<evidence type="ECO:0000313" key="4">
    <source>
        <dbReference type="EMBL" id="GIZ54137.1"/>
    </source>
</evidence>
<comment type="caution">
    <text evidence="4">The sequence shown here is derived from an EMBL/GenBank/DDBJ whole genome shotgun (WGS) entry which is preliminary data.</text>
</comment>
<keyword evidence="1" id="KW-0808">Transferase</keyword>
<proteinExistence type="predicted"/>
<organism evidence="4 5">
    <name type="scientific">Noviherbaspirillum aridicola</name>
    <dbReference type="NCBI Taxonomy" id="2849687"/>
    <lineage>
        <taxon>Bacteria</taxon>
        <taxon>Pseudomonadati</taxon>
        <taxon>Pseudomonadota</taxon>
        <taxon>Betaproteobacteria</taxon>
        <taxon>Burkholderiales</taxon>
        <taxon>Oxalobacteraceae</taxon>
        <taxon>Noviherbaspirillum</taxon>
    </lineage>
</organism>
<dbReference type="Proteomes" id="UP000887222">
    <property type="component" value="Unassembled WGS sequence"/>
</dbReference>
<sequence>MSHPNTYTHRLARFEDLPAIVAIYNSTVPSREVTADTEPVSVESRHAWFAEHTPERRPLWVAEKDGEVVGWLSYSNFYGRPAYNGTAELSIYIRDDQRGKGLGRYFLEQSIAFAPSIGIHTLLGFIFGHNKPSLGLFYKFGFERWAHMPRVATLDGIERDLDILGKRIA</sequence>
<keyword evidence="2" id="KW-0012">Acyltransferase</keyword>
<keyword evidence="5" id="KW-1185">Reference proteome</keyword>
<gene>
    <name evidence="4" type="ORF">NCCP691_41510</name>
</gene>
<reference evidence="4 5" key="1">
    <citation type="journal article" date="2022" name="Int. J. Syst. Evol. Microbiol.">
        <title>Noviherbaspirillum aridicola sp. nov., isolated from an arid soil in Pakistan.</title>
        <authorList>
            <person name="Khan I.U."/>
            <person name="Saqib M."/>
            <person name="Amin A."/>
            <person name="Hussain F."/>
            <person name="Li L."/>
            <person name="Liu Y.H."/>
            <person name="Fang B.Z."/>
            <person name="Ahmed I."/>
            <person name="Li W.J."/>
        </authorList>
    </citation>
    <scope>NUCLEOTIDE SEQUENCE [LARGE SCALE GENOMIC DNA]</scope>
    <source>
        <strain evidence="4 5">NCCP-691</strain>
    </source>
</reference>
<dbReference type="Pfam" id="PF00583">
    <property type="entry name" value="Acetyltransf_1"/>
    <property type="match status" value="1"/>
</dbReference>
<accession>A0ABQ4QAM9</accession>